<dbReference type="OrthoDB" id="6772952at2759"/>
<evidence type="ECO:0000313" key="2">
    <source>
        <dbReference type="Proteomes" id="UP000675881"/>
    </source>
</evidence>
<keyword evidence="2" id="KW-1185">Reference proteome</keyword>
<accession>A0A7R8CF16</accession>
<gene>
    <name evidence="1" type="ORF">LSAA_3229</name>
</gene>
<evidence type="ECO:0000313" key="1">
    <source>
        <dbReference type="EMBL" id="CAF2801843.1"/>
    </source>
</evidence>
<dbReference type="Gene3D" id="3.10.10.10">
    <property type="entry name" value="HIV Type 1 Reverse Transcriptase, subunit A, domain 1"/>
    <property type="match status" value="1"/>
</dbReference>
<dbReference type="SUPFAM" id="SSF56672">
    <property type="entry name" value="DNA/RNA polymerases"/>
    <property type="match status" value="1"/>
</dbReference>
<proteinExistence type="predicted"/>
<dbReference type="GO" id="GO:0071897">
    <property type="term" value="P:DNA biosynthetic process"/>
    <property type="evidence" value="ECO:0007669"/>
    <property type="project" value="UniProtKB-ARBA"/>
</dbReference>
<protein>
    <submittedName>
        <fullName evidence="1">(salmon louse) hypothetical protein</fullName>
    </submittedName>
</protein>
<reference evidence="1" key="1">
    <citation type="submission" date="2021-02" db="EMBL/GenBank/DDBJ databases">
        <authorList>
            <person name="Bekaert M."/>
        </authorList>
    </citation>
    <scope>NUCLEOTIDE SEQUENCE</scope>
    <source>
        <strain evidence="1">IoA-00</strain>
    </source>
</reference>
<sequence>MDNSNIILAELCDVCVDMELVEDIKELEGKRKAELVTIIRDHLSQYRCDPTNFDLAAAGPIVPCNNDEELSPTSSTFRVGLQQWFKNLSVSLEMEQDEWEVARREMSTYLYPAESYLSGLVWQDRVSTVEEDLYAHFYVDFQRIKFLMDLGSNVNILPSQYGTGRKLEENPSMSTNVTHPVTRCFVITDVGSTNTGVSSHPEFFLHLNENTHTRYMHAPVPLALPELVADELRDMEDRGSFSRVESSVWVSPIVAVLKPYGKVRICADFTHDLSHRG</sequence>
<dbReference type="InterPro" id="IPR043502">
    <property type="entry name" value="DNA/RNA_pol_sf"/>
</dbReference>
<dbReference type="Proteomes" id="UP000675881">
    <property type="component" value="Chromosome 11"/>
</dbReference>
<dbReference type="EMBL" id="HG994590">
    <property type="protein sequence ID" value="CAF2801843.1"/>
    <property type="molecule type" value="Genomic_DNA"/>
</dbReference>
<name>A0A7R8CF16_LEPSM</name>
<organism evidence="1 2">
    <name type="scientific">Lepeophtheirus salmonis</name>
    <name type="common">Salmon louse</name>
    <name type="synonym">Caligus salmonis</name>
    <dbReference type="NCBI Taxonomy" id="72036"/>
    <lineage>
        <taxon>Eukaryota</taxon>
        <taxon>Metazoa</taxon>
        <taxon>Ecdysozoa</taxon>
        <taxon>Arthropoda</taxon>
        <taxon>Crustacea</taxon>
        <taxon>Multicrustacea</taxon>
        <taxon>Hexanauplia</taxon>
        <taxon>Copepoda</taxon>
        <taxon>Siphonostomatoida</taxon>
        <taxon>Caligidae</taxon>
        <taxon>Lepeophtheirus</taxon>
    </lineage>
</organism>
<dbReference type="AlphaFoldDB" id="A0A7R8CF16"/>